<name>A0A1Y2ETG3_PROLT</name>
<dbReference type="PANTHER" id="PTHR10408:SF23">
    <property type="entry name" value="STEROL O-ACYLTRANSFERASE 1-RELATED"/>
    <property type="match status" value="1"/>
</dbReference>
<dbReference type="InterPro" id="IPR014371">
    <property type="entry name" value="Oat_ACAT_DAG_ARE"/>
</dbReference>
<dbReference type="PANTHER" id="PTHR10408">
    <property type="entry name" value="STEROL O-ACYLTRANSFERASE"/>
    <property type="match status" value="1"/>
</dbReference>
<keyword evidence="4 12" id="KW-0812">Transmembrane</keyword>
<dbReference type="Pfam" id="PF03062">
    <property type="entry name" value="MBOAT"/>
    <property type="match status" value="1"/>
</dbReference>
<evidence type="ECO:0000256" key="3">
    <source>
        <dbReference type="ARBA" id="ARBA00022679"/>
    </source>
</evidence>
<feature type="transmembrane region" description="Helical" evidence="12">
    <location>
        <begin position="372"/>
        <end position="391"/>
    </location>
</feature>
<reference evidence="13 14" key="1">
    <citation type="submission" date="2016-07" db="EMBL/GenBank/DDBJ databases">
        <title>Pervasive Adenine N6-methylation of Active Genes in Fungi.</title>
        <authorList>
            <consortium name="DOE Joint Genome Institute"/>
            <person name="Mondo S.J."/>
            <person name="Dannebaum R.O."/>
            <person name="Kuo R.C."/>
            <person name="Labutti K."/>
            <person name="Haridas S."/>
            <person name="Kuo A."/>
            <person name="Salamov A."/>
            <person name="Ahrendt S.R."/>
            <person name="Lipzen A."/>
            <person name="Sullivan W."/>
            <person name="Andreopoulos W.B."/>
            <person name="Clum A."/>
            <person name="Lindquist E."/>
            <person name="Daum C."/>
            <person name="Ramamoorthy G.K."/>
            <person name="Gryganskyi A."/>
            <person name="Culley D."/>
            <person name="Magnuson J.K."/>
            <person name="James T.Y."/>
            <person name="O'Malley M.A."/>
            <person name="Stajich J.E."/>
            <person name="Spatafora J.W."/>
            <person name="Visel A."/>
            <person name="Grigoriev I.V."/>
        </authorList>
    </citation>
    <scope>NUCLEOTIDE SEQUENCE [LARGE SCALE GENOMIC DNA]</scope>
    <source>
        <strain evidence="13 14">12-1054</strain>
    </source>
</reference>
<feature type="transmembrane region" description="Helical" evidence="12">
    <location>
        <begin position="194"/>
        <end position="213"/>
    </location>
</feature>
<evidence type="ECO:0000256" key="7">
    <source>
        <dbReference type="ARBA" id="ARBA00023136"/>
    </source>
</evidence>
<dbReference type="EMBL" id="MCFI01000029">
    <property type="protein sequence ID" value="ORY74594.1"/>
    <property type="molecule type" value="Genomic_DNA"/>
</dbReference>
<proteinExistence type="inferred from homology"/>
<dbReference type="GeneID" id="63788790"/>
<dbReference type="OMA" id="FNRQWPW"/>
<comment type="caution">
    <text evidence="13">The sequence shown here is derived from an EMBL/GenBank/DDBJ whole genome shotgun (WGS) entry which is preliminary data.</text>
</comment>
<evidence type="ECO:0000313" key="14">
    <source>
        <dbReference type="Proteomes" id="UP000193685"/>
    </source>
</evidence>
<feature type="transmembrane region" description="Helical" evidence="12">
    <location>
        <begin position="342"/>
        <end position="360"/>
    </location>
</feature>
<keyword evidence="6 12" id="KW-1133">Transmembrane helix</keyword>
<evidence type="ECO:0000256" key="1">
    <source>
        <dbReference type="ARBA" id="ARBA00004477"/>
    </source>
</evidence>
<comment type="function">
    <text evidence="9">Sterol O-acyltransferase that catalyzes the formation of stery esters.</text>
</comment>
<evidence type="ECO:0000256" key="6">
    <source>
        <dbReference type="ARBA" id="ARBA00022989"/>
    </source>
</evidence>
<dbReference type="GO" id="GO:0005789">
    <property type="term" value="C:endoplasmic reticulum membrane"/>
    <property type="evidence" value="ECO:0007669"/>
    <property type="project" value="UniProtKB-SubCell"/>
</dbReference>
<feature type="transmembrane region" description="Helical" evidence="12">
    <location>
        <begin position="52"/>
        <end position="75"/>
    </location>
</feature>
<evidence type="ECO:0000256" key="5">
    <source>
        <dbReference type="ARBA" id="ARBA00022824"/>
    </source>
</evidence>
<evidence type="ECO:0000256" key="10">
    <source>
        <dbReference type="PIRSR" id="PIRSR000439-1"/>
    </source>
</evidence>
<dbReference type="Proteomes" id="UP000193685">
    <property type="component" value="Unassembled WGS sequence"/>
</dbReference>
<evidence type="ECO:0000256" key="9">
    <source>
        <dbReference type="ARBA" id="ARBA00023568"/>
    </source>
</evidence>
<evidence type="ECO:0000313" key="13">
    <source>
        <dbReference type="EMBL" id="ORY74594.1"/>
    </source>
</evidence>
<feature type="region of interest" description="Disordered" evidence="11">
    <location>
        <begin position="98"/>
        <end position="128"/>
    </location>
</feature>
<gene>
    <name evidence="13" type="ORF">BCR37DRAFT_411135</name>
</gene>
<dbReference type="InterPro" id="IPR004299">
    <property type="entry name" value="MBOAT_fam"/>
</dbReference>
<evidence type="ECO:0000256" key="8">
    <source>
        <dbReference type="ARBA" id="ARBA00023315"/>
    </source>
</evidence>
<evidence type="ECO:0000256" key="2">
    <source>
        <dbReference type="ARBA" id="ARBA00009010"/>
    </source>
</evidence>
<evidence type="ECO:0000256" key="4">
    <source>
        <dbReference type="ARBA" id="ARBA00022692"/>
    </source>
</evidence>
<keyword evidence="14" id="KW-1185">Reference proteome</keyword>
<keyword evidence="5" id="KW-0256">Endoplasmic reticulum</keyword>
<dbReference type="GO" id="GO:0034737">
    <property type="term" value="F:ergosterol O-acyltransferase activity"/>
    <property type="evidence" value="ECO:0007669"/>
    <property type="project" value="TreeGrafter"/>
</dbReference>
<dbReference type="AlphaFoldDB" id="A0A1Y2ETG3"/>
<feature type="active site" evidence="10">
    <location>
        <position position="329"/>
    </location>
</feature>
<comment type="similarity">
    <text evidence="2">Belongs to the membrane-bound acyltransferase family. Sterol o-acyltransferase subfamily.</text>
</comment>
<keyword evidence="8 13" id="KW-0012">Acyltransferase</keyword>
<feature type="compositionally biased region" description="Polar residues" evidence="11">
    <location>
        <begin position="118"/>
        <end position="128"/>
    </location>
</feature>
<comment type="subcellular location">
    <subcellularLocation>
        <location evidence="1">Endoplasmic reticulum membrane</location>
        <topology evidence="1">Multi-pass membrane protein</topology>
    </subcellularLocation>
</comment>
<dbReference type="GO" id="GO:0008204">
    <property type="term" value="P:ergosterol metabolic process"/>
    <property type="evidence" value="ECO:0007669"/>
    <property type="project" value="TreeGrafter"/>
</dbReference>
<evidence type="ECO:0000256" key="11">
    <source>
        <dbReference type="SAM" id="MobiDB-lite"/>
    </source>
</evidence>
<keyword evidence="7 12" id="KW-0472">Membrane</keyword>
<organism evidence="13 14">
    <name type="scientific">Protomyces lactucae-debilis</name>
    <dbReference type="NCBI Taxonomy" id="2754530"/>
    <lineage>
        <taxon>Eukaryota</taxon>
        <taxon>Fungi</taxon>
        <taxon>Dikarya</taxon>
        <taxon>Ascomycota</taxon>
        <taxon>Taphrinomycotina</taxon>
        <taxon>Taphrinomycetes</taxon>
        <taxon>Taphrinales</taxon>
        <taxon>Protomycetaceae</taxon>
        <taxon>Protomyces</taxon>
    </lineage>
</organism>
<dbReference type="OrthoDB" id="10039049at2759"/>
<keyword evidence="3 13" id="KW-0808">Transferase</keyword>
<evidence type="ECO:0000256" key="12">
    <source>
        <dbReference type="SAM" id="Phobius"/>
    </source>
</evidence>
<dbReference type="PIRSF" id="PIRSF000439">
    <property type="entry name" value="Oat_ACAT_DAG_ARE"/>
    <property type="match status" value="1"/>
</dbReference>
<dbReference type="RefSeq" id="XP_040722068.1">
    <property type="nucleotide sequence ID" value="XM_040872191.1"/>
</dbReference>
<protein>
    <submittedName>
        <fullName evidence="13">MBOAT, membrane-bound O-acyltransferase family-domain-containing protein</fullName>
    </submittedName>
</protein>
<accession>A0A1Y2ETG3</accession>
<dbReference type="STRING" id="56484.A0A1Y2ETG3"/>
<feature type="transmembrane region" description="Helical" evidence="12">
    <location>
        <begin position="233"/>
        <end position="255"/>
    </location>
</feature>
<sequence>MMVCSSVVILPLQLLMLYGVSWNKVGWVVQHIWQTFYLGYVMHRSYTRNWEWIQSVFIVLHAIVMLMKMHSYAMYNGYLSEVYKRRNKLERQLLQMRKETKPSKAPSRAKAERKNSESGDSVDSTSTLADECEETNLASEIAELSDELTLDGVTYPENLTLGNYVDYLLVPSLIYDISFPRTEKIRWSYVAEKTLATLGTFFLMTMIVEHYVLPVIPVNLATMTTTDKLRELPWLMLDMVFPFISLYLLTFYIIFECVCQWFAEMTRFADRNFYDDWWNSISWDQFARNWNKPVHRFLLRHVYHSSISTLKVSKNHATLITFLLSSLVHEAVMACMTKKIRMYLLCSQMLQLPLVALSRLPILKRHPVVGNVFFWFGLFCGPGFLCLAYVLF</sequence>